<gene>
    <name evidence="1" type="ORF">NU09_2559</name>
</gene>
<evidence type="ECO:0000313" key="1">
    <source>
        <dbReference type="EMBL" id="RYJ42155.1"/>
    </source>
</evidence>
<sequence length="414" mass="49245">MSIEEHIKLFLKRLSQYYGVLNEDLELSFEYDIPETFLENIKNIIPSNEQLEYFYTIITDFLSDTNIDLNDDATSYQNIYKLEIKHLSRKKETKFRIRNFAITIDSGAIIPLSFFKTPHSFSFLNTEKDNIIRKIREIILFYGDSSLPQIEFEETINKIINPAKNSIIAIYNTTDKDFVKLYSKSYFIYLLKGHKTIYPTELLHTYRINNTLINTVNHSTSDFTQFFEIYDVIDEYHHIDDLLIKYLKLYQIIEYLITRHILVNIQSNTSNQNLFLREMYSLAKIDDFDEKNFKKVFENNRTDLSNWFKSKIDGNSKIKVAVEHLLYPNETKSFDTSNLNQVYNGLFRVLYKLRNTIVHNKESEIHLTIHNILLKEGIILLIKELIIKFEFIILKKVADFESTIKYKNKHLDLY</sequence>
<organism evidence="1 2">
    <name type="scientific">Flavobacterium beibuense</name>
    <dbReference type="NCBI Taxonomy" id="657326"/>
    <lineage>
        <taxon>Bacteria</taxon>
        <taxon>Pseudomonadati</taxon>
        <taxon>Bacteroidota</taxon>
        <taxon>Flavobacteriia</taxon>
        <taxon>Flavobacteriales</taxon>
        <taxon>Flavobacteriaceae</taxon>
        <taxon>Flavobacterium</taxon>
    </lineage>
</organism>
<keyword evidence="2" id="KW-1185">Reference proteome</keyword>
<dbReference type="AlphaFoldDB" id="A0A444W8B8"/>
<comment type="caution">
    <text evidence="1">The sequence shown here is derived from an EMBL/GenBank/DDBJ whole genome shotgun (WGS) entry which is preliminary data.</text>
</comment>
<dbReference type="EMBL" id="JUIW01000008">
    <property type="protein sequence ID" value="RYJ42155.1"/>
    <property type="molecule type" value="Genomic_DNA"/>
</dbReference>
<accession>A0A444W8B8</accession>
<dbReference type="OrthoDB" id="1305241at2"/>
<dbReference type="Proteomes" id="UP000289775">
    <property type="component" value="Unassembled WGS sequence"/>
</dbReference>
<dbReference type="RefSeq" id="WP_129751655.1">
    <property type="nucleotide sequence ID" value="NZ_JUIW01000008.1"/>
</dbReference>
<proteinExistence type="predicted"/>
<evidence type="ECO:0000313" key="2">
    <source>
        <dbReference type="Proteomes" id="UP000289775"/>
    </source>
</evidence>
<reference evidence="1 2" key="1">
    <citation type="submission" date="2014-12" db="EMBL/GenBank/DDBJ databases">
        <title>Genome sequence of Flavobacterium beibuense RSKm HC5.</title>
        <authorList>
            <person name="Kim J.F."/>
            <person name="Song J.Y."/>
            <person name="Kwak M.-J."/>
            <person name="Lee S.-W."/>
        </authorList>
    </citation>
    <scope>NUCLEOTIDE SEQUENCE [LARGE SCALE GENOMIC DNA]</scope>
    <source>
        <strain evidence="1 2">RSKm HC5</strain>
    </source>
</reference>
<protein>
    <submittedName>
        <fullName evidence="1">Uncharacterized protein</fullName>
    </submittedName>
</protein>
<name>A0A444W8B8_9FLAO</name>